<feature type="region of interest" description="Disordered" evidence="1">
    <location>
        <begin position="123"/>
        <end position="156"/>
    </location>
</feature>
<dbReference type="EMBL" id="JBBWRZ010000015">
    <property type="protein sequence ID" value="KAK8222725.1"/>
    <property type="molecule type" value="Genomic_DNA"/>
</dbReference>
<evidence type="ECO:0000313" key="3">
    <source>
        <dbReference type="Proteomes" id="UP001492380"/>
    </source>
</evidence>
<accession>A0ABR1Y8Q6</accession>
<evidence type="ECO:0000313" key="2">
    <source>
        <dbReference type="EMBL" id="KAK8222725.1"/>
    </source>
</evidence>
<organism evidence="2 3">
    <name type="scientific">Phyllosticta capitalensis</name>
    <dbReference type="NCBI Taxonomy" id="121624"/>
    <lineage>
        <taxon>Eukaryota</taxon>
        <taxon>Fungi</taxon>
        <taxon>Dikarya</taxon>
        <taxon>Ascomycota</taxon>
        <taxon>Pezizomycotina</taxon>
        <taxon>Dothideomycetes</taxon>
        <taxon>Dothideomycetes incertae sedis</taxon>
        <taxon>Botryosphaeriales</taxon>
        <taxon>Phyllostictaceae</taxon>
        <taxon>Phyllosticta</taxon>
    </lineage>
</organism>
<name>A0ABR1Y8Q6_9PEZI</name>
<protein>
    <submittedName>
        <fullName evidence="2">Uncharacterized protein</fullName>
    </submittedName>
</protein>
<reference evidence="2 3" key="1">
    <citation type="submission" date="2024-04" db="EMBL/GenBank/DDBJ databases">
        <title>Phyllosticta paracitricarpa is synonymous to the EU quarantine fungus P. citricarpa based on phylogenomic analyses.</title>
        <authorList>
            <consortium name="Lawrence Berkeley National Laboratory"/>
            <person name="Van Ingen-Buijs V.A."/>
            <person name="Van Westerhoven A.C."/>
            <person name="Haridas S."/>
            <person name="Skiadas P."/>
            <person name="Martin F."/>
            <person name="Groenewald J.Z."/>
            <person name="Crous P.W."/>
            <person name="Seidl M.F."/>
        </authorList>
    </citation>
    <scope>NUCLEOTIDE SEQUENCE [LARGE SCALE GENOMIC DNA]</scope>
    <source>
        <strain evidence="2 3">CBS 123374</strain>
    </source>
</reference>
<comment type="caution">
    <text evidence="2">The sequence shown here is derived from an EMBL/GenBank/DDBJ whole genome shotgun (WGS) entry which is preliminary data.</text>
</comment>
<dbReference type="Proteomes" id="UP001492380">
    <property type="component" value="Unassembled WGS sequence"/>
</dbReference>
<evidence type="ECO:0000256" key="1">
    <source>
        <dbReference type="SAM" id="MobiDB-lite"/>
    </source>
</evidence>
<proteinExistence type="predicted"/>
<keyword evidence="3" id="KW-1185">Reference proteome</keyword>
<feature type="compositionally biased region" description="Polar residues" evidence="1">
    <location>
        <begin position="1"/>
        <end position="20"/>
    </location>
</feature>
<sequence length="156" mass="17406">MATTNHPHHFNTQSNCQSTHNHTKHEAAMPPANFACHSETSVFSDSSMSSYEPPVTFWFYEQRDFPPMRASPHQAKARVPRVCAAIKTSLKRVATGHLHGNKTTKPRPLSKIRSLFPSRCANRTCTTSGTSALDPKVEPSYTPRPGMELSREDDDV</sequence>
<gene>
    <name evidence="2" type="ORF">HDK90DRAFT_471037</name>
</gene>
<feature type="region of interest" description="Disordered" evidence="1">
    <location>
        <begin position="1"/>
        <end position="25"/>
    </location>
</feature>